<keyword evidence="5 6" id="KW-0012">Acyltransferase</keyword>
<evidence type="ECO:0000259" key="9">
    <source>
        <dbReference type="Pfam" id="PF02799"/>
    </source>
</evidence>
<keyword evidence="4 6" id="KW-0808">Transferase</keyword>
<evidence type="ECO:0000256" key="7">
    <source>
        <dbReference type="RuleBase" id="RU004178"/>
    </source>
</evidence>
<evidence type="ECO:0000256" key="4">
    <source>
        <dbReference type="ARBA" id="ARBA00022679"/>
    </source>
</evidence>
<dbReference type="PROSITE" id="PS00975">
    <property type="entry name" value="NMT_1"/>
    <property type="match status" value="1"/>
</dbReference>
<dbReference type="EMBL" id="MCFG01000198">
    <property type="protein sequence ID" value="ORX78789.1"/>
    <property type="molecule type" value="Genomic_DNA"/>
</dbReference>
<gene>
    <name evidence="10" type="ORF">BCR32DRAFT_294841</name>
</gene>
<evidence type="ECO:0000256" key="6">
    <source>
        <dbReference type="RuleBase" id="RU000586"/>
    </source>
</evidence>
<dbReference type="Proteomes" id="UP000193944">
    <property type="component" value="Unassembled WGS sequence"/>
</dbReference>
<dbReference type="PROSITE" id="PS00976">
    <property type="entry name" value="NMT_2"/>
    <property type="match status" value="1"/>
</dbReference>
<name>A0A1Y1WYZ7_9FUNG</name>
<dbReference type="FunFam" id="3.40.630.170:FF:000001">
    <property type="entry name" value="Glycylpeptide N-tetradecanoyltransferase"/>
    <property type="match status" value="1"/>
</dbReference>
<dbReference type="InterPro" id="IPR022677">
    <property type="entry name" value="NMT_C"/>
</dbReference>
<reference evidence="10 11" key="1">
    <citation type="submission" date="2016-08" db="EMBL/GenBank/DDBJ databases">
        <title>A Parts List for Fungal Cellulosomes Revealed by Comparative Genomics.</title>
        <authorList>
            <consortium name="DOE Joint Genome Institute"/>
            <person name="Haitjema C.H."/>
            <person name="Gilmore S.P."/>
            <person name="Henske J.K."/>
            <person name="Solomon K.V."/>
            <person name="De Groot R."/>
            <person name="Kuo A."/>
            <person name="Mondo S.J."/>
            <person name="Salamov A.A."/>
            <person name="Labutti K."/>
            <person name="Zhao Z."/>
            <person name="Chiniquy J."/>
            <person name="Barry K."/>
            <person name="Brewer H.M."/>
            <person name="Purvine S.O."/>
            <person name="Wright A.T."/>
            <person name="Boxma B."/>
            <person name="Van Alen T."/>
            <person name="Hackstein J.H."/>
            <person name="Baker S.E."/>
            <person name="Grigoriev I.V."/>
            <person name="O'Malley M.A."/>
        </authorList>
    </citation>
    <scope>NUCLEOTIDE SEQUENCE [LARGE SCALE GENOMIC DNA]</scope>
    <source>
        <strain evidence="10 11">S4</strain>
    </source>
</reference>
<dbReference type="FunFam" id="3.40.630.30:FF:000042">
    <property type="entry name" value="Glycylpeptide N-tetradecanoyltransferase"/>
    <property type="match status" value="1"/>
</dbReference>
<feature type="domain" description="Glycylpeptide N-tetradecanoyltransferase N-terminal" evidence="8">
    <location>
        <begin position="59"/>
        <end position="218"/>
    </location>
</feature>
<dbReference type="PANTHER" id="PTHR11377">
    <property type="entry name" value="N-MYRISTOYL TRANSFERASE"/>
    <property type="match status" value="1"/>
</dbReference>
<organism evidence="10 11">
    <name type="scientific">Anaeromyces robustus</name>
    <dbReference type="NCBI Taxonomy" id="1754192"/>
    <lineage>
        <taxon>Eukaryota</taxon>
        <taxon>Fungi</taxon>
        <taxon>Fungi incertae sedis</taxon>
        <taxon>Chytridiomycota</taxon>
        <taxon>Chytridiomycota incertae sedis</taxon>
        <taxon>Neocallimastigomycetes</taxon>
        <taxon>Neocallimastigales</taxon>
        <taxon>Neocallimastigaceae</taxon>
        <taxon>Anaeromyces</taxon>
    </lineage>
</organism>
<dbReference type="InterPro" id="IPR016181">
    <property type="entry name" value="Acyl_CoA_acyltransferase"/>
</dbReference>
<dbReference type="InterPro" id="IPR022676">
    <property type="entry name" value="NMT_N"/>
</dbReference>
<dbReference type="InterPro" id="IPR000903">
    <property type="entry name" value="NMT"/>
</dbReference>
<comment type="catalytic activity">
    <reaction evidence="6">
        <text>N-terminal glycyl-[protein] + tetradecanoyl-CoA = N-tetradecanoylglycyl-[protein] + CoA + H(+)</text>
        <dbReference type="Rhea" id="RHEA:15521"/>
        <dbReference type="Rhea" id="RHEA-COMP:12666"/>
        <dbReference type="Rhea" id="RHEA-COMP:12667"/>
        <dbReference type="ChEBI" id="CHEBI:15378"/>
        <dbReference type="ChEBI" id="CHEBI:57287"/>
        <dbReference type="ChEBI" id="CHEBI:57385"/>
        <dbReference type="ChEBI" id="CHEBI:64723"/>
        <dbReference type="ChEBI" id="CHEBI:133050"/>
        <dbReference type="EC" id="2.3.1.97"/>
    </reaction>
</comment>
<dbReference type="Pfam" id="PF02799">
    <property type="entry name" value="NMT_C"/>
    <property type="match status" value="1"/>
</dbReference>
<dbReference type="InterPro" id="IPR022678">
    <property type="entry name" value="NMT_CS"/>
</dbReference>
<dbReference type="GO" id="GO:0004379">
    <property type="term" value="F:glycylpeptide N-tetradecanoyltransferase activity"/>
    <property type="evidence" value="ECO:0007669"/>
    <property type="project" value="UniProtKB-EC"/>
</dbReference>
<evidence type="ECO:0000259" key="8">
    <source>
        <dbReference type="Pfam" id="PF01233"/>
    </source>
</evidence>
<comment type="similarity">
    <text evidence="1 7">Belongs to the NMT family.</text>
</comment>
<feature type="domain" description="Glycylpeptide N-tetradecanoyltransferase C-terminal" evidence="9">
    <location>
        <begin position="232"/>
        <end position="415"/>
    </location>
</feature>
<comment type="caution">
    <text evidence="10">The sequence shown here is derived from an EMBL/GenBank/DDBJ whole genome shotgun (WGS) entry which is preliminary data.</text>
</comment>
<protein>
    <recommendedName>
        <fullName evidence="3 6">Glycylpeptide N-tetradecanoyltransferase</fullName>
        <ecNumber evidence="2 6">2.3.1.97</ecNumber>
    </recommendedName>
</protein>
<comment type="function">
    <text evidence="6">Adds a myristoyl group to the N-terminal glycine residue of certain cellular proteins.</text>
</comment>
<dbReference type="OrthoDB" id="60315at2759"/>
<dbReference type="Gene3D" id="3.40.630.170">
    <property type="match status" value="1"/>
</dbReference>
<dbReference type="STRING" id="1754192.A0A1Y1WYZ7"/>
<keyword evidence="11" id="KW-1185">Reference proteome</keyword>
<evidence type="ECO:0000256" key="2">
    <source>
        <dbReference type="ARBA" id="ARBA00012923"/>
    </source>
</evidence>
<evidence type="ECO:0000313" key="11">
    <source>
        <dbReference type="Proteomes" id="UP000193944"/>
    </source>
</evidence>
<dbReference type="GO" id="GO:0005829">
    <property type="term" value="C:cytosol"/>
    <property type="evidence" value="ECO:0007669"/>
    <property type="project" value="EnsemblFungi"/>
</dbReference>
<dbReference type="EC" id="2.3.1.97" evidence="2 6"/>
<reference evidence="10 11" key="2">
    <citation type="submission" date="2016-08" db="EMBL/GenBank/DDBJ databases">
        <title>Pervasive Adenine N6-methylation of Active Genes in Fungi.</title>
        <authorList>
            <consortium name="DOE Joint Genome Institute"/>
            <person name="Mondo S.J."/>
            <person name="Dannebaum R.O."/>
            <person name="Kuo R.C."/>
            <person name="Labutti K."/>
            <person name="Haridas S."/>
            <person name="Kuo A."/>
            <person name="Salamov A."/>
            <person name="Ahrendt S.R."/>
            <person name="Lipzen A."/>
            <person name="Sullivan W."/>
            <person name="Andreopoulos W.B."/>
            <person name="Clum A."/>
            <person name="Lindquist E."/>
            <person name="Daum C."/>
            <person name="Ramamoorthy G.K."/>
            <person name="Gryganskyi A."/>
            <person name="Culley D."/>
            <person name="Magnuson J.K."/>
            <person name="James T.Y."/>
            <person name="O'Malley M.A."/>
            <person name="Stajich J.E."/>
            <person name="Spatafora J.W."/>
            <person name="Visel A."/>
            <person name="Grigoriev I.V."/>
        </authorList>
    </citation>
    <scope>NUCLEOTIDE SEQUENCE [LARGE SCALE GENOMIC DNA]</scope>
    <source>
        <strain evidence="10 11">S4</strain>
    </source>
</reference>
<evidence type="ECO:0000256" key="5">
    <source>
        <dbReference type="ARBA" id="ARBA00023315"/>
    </source>
</evidence>
<dbReference type="PIRSF" id="PIRSF015892">
    <property type="entry name" value="N-myristl_transf"/>
    <property type="match status" value="1"/>
</dbReference>
<evidence type="ECO:0000256" key="1">
    <source>
        <dbReference type="ARBA" id="ARBA00009469"/>
    </source>
</evidence>
<proteinExistence type="inferred from homology"/>
<dbReference type="Pfam" id="PF01233">
    <property type="entry name" value="NMT"/>
    <property type="match status" value="1"/>
</dbReference>
<dbReference type="SUPFAM" id="SSF55729">
    <property type="entry name" value="Acyl-CoA N-acyltransferases (Nat)"/>
    <property type="match status" value="2"/>
</dbReference>
<dbReference type="PANTHER" id="PTHR11377:SF5">
    <property type="entry name" value="GLYCYLPEPTIDE N-TETRADECANOYLTRANSFERASE"/>
    <property type="match status" value="1"/>
</dbReference>
<evidence type="ECO:0000256" key="3">
    <source>
        <dbReference type="ARBA" id="ARBA00022240"/>
    </source>
</evidence>
<evidence type="ECO:0000313" key="10">
    <source>
        <dbReference type="EMBL" id="ORX78789.1"/>
    </source>
</evidence>
<dbReference type="AlphaFoldDB" id="A0A1Y1WYZ7"/>
<sequence length="424" mass="49400">MSGKDNKTEEQKKALEQLINQLSLKQAVQDKEKEKEEDFKFWKTQPVPAIDEEVKEDGPIEADTPYDQIKKEPYALPGSFTWCNVNIDDKEELTELYTLLTENYVEDDDAMFRFDYSAEFLKWALQPPGWKPQWLAGVRVKSNNKLVAFISAIPATLRVHEHKQLLVEINFLCVHKKLRSKRLAPVLIKEITRRVHLEGTFQALYTAGVHLPKPISVCRYYHRSLNPKKLIETGFSHLEKNRNMAKTIKYYRLPEKPLIPGFREMKAEDVDSVQKLLNTYLEKYQVAPVFSREDVEHWFLPVDNVVYSYVVENENEITDFVSFYNLPSSIIGHPTYKEIKAAYLFYYFQEGMGKKYSTTRALINDALIVAKSKSFDVFNCLNLMDNDDILDDLKFGKGDGLLNYYLYNYRCVEVKPRQLGVVLL</sequence>
<accession>A0A1Y1WYZ7</accession>